<evidence type="ECO:0000313" key="3">
    <source>
        <dbReference type="Proteomes" id="UP000297597"/>
    </source>
</evidence>
<evidence type="ECO:0000313" key="2">
    <source>
        <dbReference type="EMBL" id="TEB11355.1"/>
    </source>
</evidence>
<protein>
    <submittedName>
        <fullName evidence="2">Uncharacterized protein</fullName>
    </submittedName>
</protein>
<keyword evidence="3" id="KW-1185">Reference proteome</keyword>
<name>A0A4Y7RQS9_9FIRM</name>
<keyword evidence="1" id="KW-0472">Membrane</keyword>
<feature type="transmembrane region" description="Helical" evidence="1">
    <location>
        <begin position="41"/>
        <end position="71"/>
    </location>
</feature>
<reference evidence="2 3" key="1">
    <citation type="journal article" date="2018" name="Environ. Microbiol.">
        <title>Novel energy conservation strategies and behaviour of Pelotomaculum schinkii driving syntrophic propionate catabolism.</title>
        <authorList>
            <person name="Hidalgo-Ahumada C.A.P."/>
            <person name="Nobu M.K."/>
            <person name="Narihiro T."/>
            <person name="Tamaki H."/>
            <person name="Liu W.T."/>
            <person name="Kamagata Y."/>
            <person name="Stams A.J.M."/>
            <person name="Imachi H."/>
            <person name="Sousa D.Z."/>
        </authorList>
    </citation>
    <scope>NUCLEOTIDE SEQUENCE [LARGE SCALE GENOMIC DNA]</scope>
    <source>
        <strain evidence="2 3">MGP</strain>
    </source>
</reference>
<evidence type="ECO:0000256" key="1">
    <source>
        <dbReference type="SAM" id="Phobius"/>
    </source>
</evidence>
<dbReference type="RefSeq" id="WP_134213575.1">
    <property type="nucleotide sequence ID" value="NZ_QFFZ01000015.1"/>
</dbReference>
<proteinExistence type="predicted"/>
<dbReference type="AlphaFoldDB" id="A0A4Y7RQS9"/>
<keyword evidence="1" id="KW-1133">Transmembrane helix</keyword>
<feature type="transmembrane region" description="Helical" evidence="1">
    <location>
        <begin position="83"/>
        <end position="104"/>
    </location>
</feature>
<comment type="caution">
    <text evidence="2">The sequence shown here is derived from an EMBL/GenBank/DDBJ whole genome shotgun (WGS) entry which is preliminary data.</text>
</comment>
<dbReference type="Proteomes" id="UP000297597">
    <property type="component" value="Unassembled WGS sequence"/>
</dbReference>
<organism evidence="2 3">
    <name type="scientific">Pelotomaculum propionicicum</name>
    <dbReference type="NCBI Taxonomy" id="258475"/>
    <lineage>
        <taxon>Bacteria</taxon>
        <taxon>Bacillati</taxon>
        <taxon>Bacillota</taxon>
        <taxon>Clostridia</taxon>
        <taxon>Eubacteriales</taxon>
        <taxon>Desulfotomaculaceae</taxon>
        <taxon>Pelotomaculum</taxon>
    </lineage>
</organism>
<gene>
    <name evidence="2" type="ORF">Pmgp_01718</name>
</gene>
<feature type="transmembrane region" description="Helical" evidence="1">
    <location>
        <begin position="124"/>
        <end position="143"/>
    </location>
</feature>
<keyword evidence="1" id="KW-0812">Transmembrane</keyword>
<accession>A0A4Y7RQS9</accession>
<dbReference type="OrthoDB" id="1807774at2"/>
<dbReference type="EMBL" id="QFFZ01000015">
    <property type="protein sequence ID" value="TEB11355.1"/>
    <property type="molecule type" value="Genomic_DNA"/>
</dbReference>
<sequence>MEKLLLFLMQGIPESAGYFSLSLALLGVPLRWKRIVAAGTVLALVFYAVRSFQLTFGFHMAVGIFLIVVAINKSTHIPLTRTFVAVLTSFVTLILLELIGMKVFFTATHLDPNTTIVENNNVLWVLSGLPQAFLLNIFALLVAKFNKPREDTWKI</sequence>